<dbReference type="EMBL" id="FNZR01000002">
    <property type="protein sequence ID" value="SEK77107.1"/>
    <property type="molecule type" value="Genomic_DNA"/>
</dbReference>
<dbReference type="AlphaFoldDB" id="A0A1H7JTN3"/>
<keyword evidence="1" id="KW-0001">2Fe-2S</keyword>
<evidence type="ECO:0000259" key="6">
    <source>
        <dbReference type="PROSITE" id="PS51296"/>
    </source>
</evidence>
<dbReference type="Pfam" id="PF00355">
    <property type="entry name" value="Rieske"/>
    <property type="match status" value="1"/>
</dbReference>
<evidence type="ECO:0000256" key="5">
    <source>
        <dbReference type="SAM" id="SignalP"/>
    </source>
</evidence>
<dbReference type="Proteomes" id="UP000198916">
    <property type="component" value="Unassembled WGS sequence"/>
</dbReference>
<gene>
    <name evidence="7" type="ORF">SAMN05421740_102649</name>
</gene>
<feature type="domain" description="Rieske" evidence="6">
    <location>
        <begin position="43"/>
        <end position="137"/>
    </location>
</feature>
<keyword evidence="2" id="KW-0479">Metal-binding</keyword>
<sequence length="140" mass="15463">MVSRRIFIKSGCAACLGLSGASLLNACATRLPMVKLSPDAGRVLTVPETSFVEGVEMLVVRTNTLENDILLRKVGERYLALYLHCTHEGVGLTPTAERIYCHAHGSVFDLEGQVVKEPAFEPLKTFKTEFNNHQILIYLT</sequence>
<evidence type="ECO:0000313" key="8">
    <source>
        <dbReference type="Proteomes" id="UP000198916"/>
    </source>
</evidence>
<feature type="chain" id="PRO_5011462772" evidence="5">
    <location>
        <begin position="27"/>
        <end position="140"/>
    </location>
</feature>
<proteinExistence type="predicted"/>
<keyword evidence="8" id="KW-1185">Reference proteome</keyword>
<dbReference type="GO" id="GO:0046872">
    <property type="term" value="F:metal ion binding"/>
    <property type="evidence" value="ECO:0007669"/>
    <property type="project" value="UniProtKB-KW"/>
</dbReference>
<organism evidence="7 8">
    <name type="scientific">Parapedobacter koreensis</name>
    <dbReference type="NCBI Taxonomy" id="332977"/>
    <lineage>
        <taxon>Bacteria</taxon>
        <taxon>Pseudomonadati</taxon>
        <taxon>Bacteroidota</taxon>
        <taxon>Sphingobacteriia</taxon>
        <taxon>Sphingobacteriales</taxon>
        <taxon>Sphingobacteriaceae</taxon>
        <taxon>Parapedobacter</taxon>
    </lineage>
</organism>
<dbReference type="InterPro" id="IPR036922">
    <property type="entry name" value="Rieske_2Fe-2S_sf"/>
</dbReference>
<reference evidence="8" key="1">
    <citation type="submission" date="2016-10" db="EMBL/GenBank/DDBJ databases">
        <authorList>
            <person name="Varghese N."/>
            <person name="Submissions S."/>
        </authorList>
    </citation>
    <scope>NUCLEOTIDE SEQUENCE [LARGE SCALE GENOMIC DNA]</scope>
    <source>
        <strain evidence="8">Jip14</strain>
    </source>
</reference>
<evidence type="ECO:0000256" key="3">
    <source>
        <dbReference type="ARBA" id="ARBA00023004"/>
    </source>
</evidence>
<feature type="signal peptide" evidence="5">
    <location>
        <begin position="1"/>
        <end position="26"/>
    </location>
</feature>
<keyword evidence="4" id="KW-0411">Iron-sulfur</keyword>
<evidence type="ECO:0000313" key="7">
    <source>
        <dbReference type="EMBL" id="SEK77107.1"/>
    </source>
</evidence>
<dbReference type="InterPro" id="IPR017941">
    <property type="entry name" value="Rieske_2Fe-2S"/>
</dbReference>
<dbReference type="GO" id="GO:0051537">
    <property type="term" value="F:2 iron, 2 sulfur cluster binding"/>
    <property type="evidence" value="ECO:0007669"/>
    <property type="project" value="UniProtKB-KW"/>
</dbReference>
<name>A0A1H7JTN3_9SPHI</name>
<dbReference type="Gene3D" id="2.102.10.10">
    <property type="entry name" value="Rieske [2Fe-2S] iron-sulphur domain"/>
    <property type="match status" value="1"/>
</dbReference>
<dbReference type="PROSITE" id="PS51296">
    <property type="entry name" value="RIESKE"/>
    <property type="match status" value="1"/>
</dbReference>
<evidence type="ECO:0000256" key="4">
    <source>
        <dbReference type="ARBA" id="ARBA00023014"/>
    </source>
</evidence>
<evidence type="ECO:0000256" key="2">
    <source>
        <dbReference type="ARBA" id="ARBA00022723"/>
    </source>
</evidence>
<evidence type="ECO:0000256" key="1">
    <source>
        <dbReference type="ARBA" id="ARBA00022714"/>
    </source>
</evidence>
<keyword evidence="5" id="KW-0732">Signal</keyword>
<accession>A0A1H7JTN3</accession>
<dbReference type="SUPFAM" id="SSF50022">
    <property type="entry name" value="ISP domain"/>
    <property type="match status" value="1"/>
</dbReference>
<dbReference type="OrthoDB" id="165343at2"/>
<keyword evidence="3" id="KW-0408">Iron</keyword>
<protein>
    <submittedName>
        <fullName evidence="7">Rieske [2Fe-2S] domain-containing protein</fullName>
    </submittedName>
</protein>
<dbReference type="STRING" id="332977.SAMN05421740_102649"/>